<evidence type="ECO:0000313" key="10">
    <source>
        <dbReference type="EMBL" id="ALC45982.1"/>
    </source>
</evidence>
<feature type="region of interest" description="Disordered" evidence="7">
    <location>
        <begin position="147"/>
        <end position="170"/>
    </location>
</feature>
<dbReference type="PRINTS" id="PR00193">
    <property type="entry name" value="MYOSINHEAVY"/>
</dbReference>
<evidence type="ECO:0000259" key="9">
    <source>
        <dbReference type="PROSITE" id="PS51757"/>
    </source>
</evidence>
<dbReference type="Pfam" id="PF00063">
    <property type="entry name" value="Myosin_head"/>
    <property type="match status" value="2"/>
</dbReference>
<evidence type="ECO:0000256" key="1">
    <source>
        <dbReference type="ARBA" id="ARBA00022741"/>
    </source>
</evidence>
<keyword evidence="3 6" id="KW-0518">Myosin</keyword>
<feature type="domain" description="Myosin motor" evidence="8">
    <location>
        <begin position="5"/>
        <end position="961"/>
    </location>
</feature>
<evidence type="ECO:0000256" key="3">
    <source>
        <dbReference type="ARBA" id="ARBA00023123"/>
    </source>
</evidence>
<dbReference type="SMART" id="SM00242">
    <property type="entry name" value="MYSc"/>
    <property type="match status" value="1"/>
</dbReference>
<dbReference type="GO" id="GO:0030048">
    <property type="term" value="P:actin filament-based movement"/>
    <property type="evidence" value="ECO:0007669"/>
    <property type="project" value="TreeGrafter"/>
</dbReference>
<gene>
    <name evidence="10" type="ORF">Dbus_chr3Rg732</name>
</gene>
<dbReference type="GO" id="GO:0006897">
    <property type="term" value="P:endocytosis"/>
    <property type="evidence" value="ECO:0007669"/>
    <property type="project" value="TreeGrafter"/>
</dbReference>
<sequence>MEQEIGTWDSVLLENLSEDSFISNIHQRYKRDHIYTYIGTSVVALNPYHHISEHSLDNIRNYGNKGIFQLPPHMYVTRLNINQHLNINIYLTLFSYGLTNLAYQSLKDHSEDQCVLLTGEGGAGKTETFKMIVNFLTHIQDRALCSSSSGTPNVLRKQSSTSSATGVAAMQTHRRASSSCSATGNYVICKASGAAASSSRRQSPSPGPGPSQRARTRTESIERQARRNMREKIVEFDFTHHKSTENISTLLETVGGAYAHTHPTKSCFKHQQTQVSNCTANAYVPTPKATACSASPKYMPHGCRQCGHSKCTRAQSLEKEERDAALLLMHSSNSRLSTAHHQTQPQRGSCSNLVRQLSTESQPERQLNMGSQQRISLYDAHKLSKVFGSTSVSPTPSVSSSLHRRHKSPNQRLRECVTCADVFLEAMGNACTLKNTNSSRYGKLFDIEIDFKGDPMGVHITHCKLTKKRCTRITDTIIGERNFHIFYQLLLGADLQLLKSLKLFRNVEKYELLRNTTGMEEDRTNFHYTKRSLDVLGLSCDEINSIFRVIAVVLKLGNFIFVPVTNIDGTEGCQVSNVYEVQETAQLLNLEAQILINCLTRANSTNSTQEDVGCEMDARQASSNRNTLCRTLYSRLFTWLVNKINESLKSTQREKNLALLDFYGFEVSDHNSFEQFAINYSAEKIHQNFVFNVLRSEQELYLREGLEWSRIDYFDNESICELIDKPSYGILSLINEPHLSSNEALLLRVQQCCAGHPNFMTSGSNSMSFQIRHFANVVNYSIHRFLEKNSDTLPKYISAGFYQSKLALVQSLFPEGNPRRQASKKPTTLSSNIRTQLQTLLAIVKHRRAHYVFCIKPNECKQSHQFDLALVQHQVRYMSLMPLVHLCRTGHCYHLSHVKFFQRYKLLNSLTWPHFHGGSQVEGIALIIRNLPLPSAEFTIGTKNVFVRSPRTVYELEQFRRLRIAELAVLIQKMFRMYHARKRFNRMRHSQMVISSAWRTWRECRFGIPFTGRRHLWSLYRVAREEYRTLKYKRQVKWAVEVIARYYHQWKIRQYLLTIPLRLPPNTLSPLSGEWPAAPGFLADASRLLRSIYHRWKCYIYRNSFDQTARNRMREKVTASIIFKDRKASYAQSVGHPFVGDYVRLRHNQQWKKICAETNDQYVVFADIINKIARSSGKFVPILLVLSTSSLLLLDQRTLQIKYRVPASEIYRMSLSPYLDDIAVFHVKASELGRKKGDFVFQTGHVIEIVTKMFLVIQNATGKPPEIHISTEFEANFGQQTVIFSFKYGGMSELAQGPPKVTRKANRMEIIV</sequence>
<dbReference type="OrthoDB" id="10055605at2759"/>
<dbReference type="Pfam" id="PF06017">
    <property type="entry name" value="Myosin_TH1"/>
    <property type="match status" value="1"/>
</dbReference>
<keyword evidence="5 6" id="KW-0009">Actin-binding</keyword>
<reference evidence="10 11" key="1">
    <citation type="submission" date="2015-08" db="EMBL/GenBank/DDBJ databases">
        <title>Ancestral chromatin configuration constrains chromatin evolution on differentiating sex chromosomes in Drosophila.</title>
        <authorList>
            <person name="Zhou Q."/>
            <person name="Bachtrog D."/>
        </authorList>
    </citation>
    <scope>NUCLEOTIDE SEQUENCE [LARGE SCALE GENOMIC DNA]</scope>
    <source>
        <tissue evidence="10">Whole larvae</tissue>
    </source>
</reference>
<dbReference type="InterPro" id="IPR027417">
    <property type="entry name" value="P-loop_NTPase"/>
</dbReference>
<proteinExistence type="inferred from homology"/>
<organism evidence="10 11">
    <name type="scientific">Drosophila busckii</name>
    <name type="common">Fruit fly</name>
    <dbReference type="NCBI Taxonomy" id="30019"/>
    <lineage>
        <taxon>Eukaryota</taxon>
        <taxon>Metazoa</taxon>
        <taxon>Ecdysozoa</taxon>
        <taxon>Arthropoda</taxon>
        <taxon>Hexapoda</taxon>
        <taxon>Insecta</taxon>
        <taxon>Pterygota</taxon>
        <taxon>Neoptera</taxon>
        <taxon>Endopterygota</taxon>
        <taxon>Diptera</taxon>
        <taxon>Brachycera</taxon>
        <taxon>Muscomorpha</taxon>
        <taxon>Ephydroidea</taxon>
        <taxon>Drosophilidae</taxon>
        <taxon>Drosophila</taxon>
    </lineage>
</organism>
<dbReference type="PROSITE" id="PS51456">
    <property type="entry name" value="MYOSIN_MOTOR"/>
    <property type="match status" value="1"/>
</dbReference>
<accession>A0A0M4F3W7</accession>
<dbReference type="InterPro" id="IPR036961">
    <property type="entry name" value="Kinesin_motor_dom_sf"/>
</dbReference>
<dbReference type="PROSITE" id="PS51757">
    <property type="entry name" value="TH1"/>
    <property type="match status" value="1"/>
</dbReference>
<dbReference type="InterPro" id="IPR010926">
    <property type="entry name" value="Myosin_TH1"/>
</dbReference>
<dbReference type="CDD" id="cd23767">
    <property type="entry name" value="IQCD"/>
    <property type="match status" value="1"/>
</dbReference>
<evidence type="ECO:0000313" key="11">
    <source>
        <dbReference type="Proteomes" id="UP000494163"/>
    </source>
</evidence>
<dbReference type="GO" id="GO:0005902">
    <property type="term" value="C:microvillus"/>
    <property type="evidence" value="ECO:0007669"/>
    <property type="project" value="TreeGrafter"/>
</dbReference>
<dbReference type="InterPro" id="IPR000048">
    <property type="entry name" value="IQ_motif_EF-hand-BS"/>
</dbReference>
<feature type="region of interest" description="Disordered" evidence="7">
    <location>
        <begin position="197"/>
        <end position="226"/>
    </location>
</feature>
<feature type="compositionally biased region" description="Basic and acidic residues" evidence="7">
    <location>
        <begin position="216"/>
        <end position="226"/>
    </location>
</feature>
<dbReference type="InterPro" id="IPR001609">
    <property type="entry name" value="Myosin_head_motor_dom-like"/>
</dbReference>
<keyword evidence="2 6" id="KW-0067">ATP-binding</keyword>
<dbReference type="GO" id="GO:0016459">
    <property type="term" value="C:myosin complex"/>
    <property type="evidence" value="ECO:0007669"/>
    <property type="project" value="UniProtKB-KW"/>
</dbReference>
<name>A0A0M4F3W7_DROBS</name>
<feature type="compositionally biased region" description="Polar residues" evidence="7">
    <location>
        <begin position="147"/>
        <end position="165"/>
    </location>
</feature>
<dbReference type="Gene3D" id="1.20.120.720">
    <property type="entry name" value="Myosin VI head, motor domain, U50 subdomain"/>
    <property type="match status" value="1"/>
</dbReference>
<evidence type="ECO:0000256" key="4">
    <source>
        <dbReference type="ARBA" id="ARBA00023175"/>
    </source>
</evidence>
<dbReference type="SMART" id="SM00015">
    <property type="entry name" value="IQ"/>
    <property type="match status" value="2"/>
</dbReference>
<dbReference type="STRING" id="30019.A0A0M4F3W7"/>
<dbReference type="GO" id="GO:0007015">
    <property type="term" value="P:actin filament organization"/>
    <property type="evidence" value="ECO:0007669"/>
    <property type="project" value="TreeGrafter"/>
</dbReference>
<dbReference type="Gene3D" id="1.20.5.4820">
    <property type="match status" value="1"/>
</dbReference>
<dbReference type="OMA" id="AVIHIRA"/>
<evidence type="ECO:0000256" key="2">
    <source>
        <dbReference type="ARBA" id="ARBA00022840"/>
    </source>
</evidence>
<dbReference type="Gene3D" id="3.40.850.10">
    <property type="entry name" value="Kinesin motor domain"/>
    <property type="match status" value="2"/>
</dbReference>
<dbReference type="Proteomes" id="UP000494163">
    <property type="component" value="Chromosome 3R"/>
</dbReference>
<keyword evidence="4 6" id="KW-0505">Motor protein</keyword>
<evidence type="ECO:0000256" key="7">
    <source>
        <dbReference type="SAM" id="MobiDB-lite"/>
    </source>
</evidence>
<dbReference type="PANTHER" id="PTHR13140">
    <property type="entry name" value="MYOSIN"/>
    <property type="match status" value="1"/>
</dbReference>
<dbReference type="GO" id="GO:0051015">
    <property type="term" value="F:actin filament binding"/>
    <property type="evidence" value="ECO:0007669"/>
    <property type="project" value="TreeGrafter"/>
</dbReference>
<dbReference type="Gene3D" id="1.10.10.820">
    <property type="match status" value="1"/>
</dbReference>
<dbReference type="GO" id="GO:0005524">
    <property type="term" value="F:ATP binding"/>
    <property type="evidence" value="ECO:0007669"/>
    <property type="project" value="UniProtKB-UniRule"/>
</dbReference>
<protein>
    <submittedName>
        <fullName evidence="10">Myo95E</fullName>
    </submittedName>
</protein>
<dbReference type="EMBL" id="CP012526">
    <property type="protein sequence ID" value="ALC45982.1"/>
    <property type="molecule type" value="Genomic_DNA"/>
</dbReference>
<evidence type="ECO:0000256" key="6">
    <source>
        <dbReference type="PROSITE-ProRule" id="PRU00782"/>
    </source>
</evidence>
<evidence type="ECO:0000259" key="8">
    <source>
        <dbReference type="PROSITE" id="PS51456"/>
    </source>
</evidence>
<feature type="region of interest" description="Actin-binding" evidence="6">
    <location>
        <begin position="837"/>
        <end position="859"/>
    </location>
</feature>
<dbReference type="PANTHER" id="PTHR13140:SF802">
    <property type="entry name" value="UNCONVENTIONAL MYOSIN-IB ISOFORM X1"/>
    <property type="match status" value="1"/>
</dbReference>
<dbReference type="Gene3D" id="1.20.58.530">
    <property type="match status" value="1"/>
</dbReference>
<dbReference type="GO" id="GO:0000146">
    <property type="term" value="F:microfilament motor activity"/>
    <property type="evidence" value="ECO:0007669"/>
    <property type="project" value="TreeGrafter"/>
</dbReference>
<dbReference type="PROSITE" id="PS50096">
    <property type="entry name" value="IQ"/>
    <property type="match status" value="1"/>
</dbReference>
<dbReference type="GO" id="GO:0005886">
    <property type="term" value="C:plasma membrane"/>
    <property type="evidence" value="ECO:0007669"/>
    <property type="project" value="TreeGrafter"/>
</dbReference>
<dbReference type="GO" id="GO:0005737">
    <property type="term" value="C:cytoplasm"/>
    <property type="evidence" value="ECO:0007669"/>
    <property type="project" value="TreeGrafter"/>
</dbReference>
<evidence type="ECO:0000256" key="5">
    <source>
        <dbReference type="ARBA" id="ARBA00023203"/>
    </source>
</evidence>
<comment type="similarity">
    <text evidence="6">Belongs to the TRAFAC class myosin-kinesin ATPase superfamily. Myosin family.</text>
</comment>
<feature type="domain" description="TH1" evidence="9">
    <location>
        <begin position="1127"/>
        <end position="1312"/>
    </location>
</feature>
<feature type="binding site" evidence="6">
    <location>
        <begin position="119"/>
        <end position="126"/>
    </location>
    <ligand>
        <name>ATP</name>
        <dbReference type="ChEBI" id="CHEBI:30616"/>
    </ligand>
</feature>
<keyword evidence="1 6" id="KW-0547">Nucleotide-binding</keyword>
<keyword evidence="11" id="KW-1185">Reference proteome</keyword>
<dbReference type="SUPFAM" id="SSF52540">
    <property type="entry name" value="P-loop containing nucleoside triphosphate hydrolases"/>
    <property type="match status" value="1"/>
</dbReference>